<evidence type="ECO:0000256" key="1">
    <source>
        <dbReference type="SAM" id="MobiDB-lite"/>
    </source>
</evidence>
<evidence type="ECO:0000313" key="4">
    <source>
        <dbReference type="Proteomes" id="UP000799766"/>
    </source>
</evidence>
<dbReference type="AlphaFoldDB" id="A0A6A6NRM9"/>
<feature type="region of interest" description="Disordered" evidence="1">
    <location>
        <begin position="38"/>
        <end position="57"/>
    </location>
</feature>
<feature type="transmembrane region" description="Helical" evidence="2">
    <location>
        <begin position="82"/>
        <end position="101"/>
    </location>
</feature>
<sequence length="191" mass="20801">MVKQNRSPYYFQSGSDQAPCSVSLPSFLTRSTKATQALPGLSANPHPSPTPPTSRTQASLHTYLDSAPHPKLGPLPLFPRPIALPRFVAGILAATTVPVYLRSISTFRRATATGSVARTYKPTDIKFSLSMGERKNPLGRSCFGRREQCAVHDHVGGQIARDATGPAILRHFVLYGEGRPVHFCVHTQRPT</sequence>
<name>A0A6A6NRM9_9PEZI</name>
<protein>
    <submittedName>
        <fullName evidence="3">Uncharacterized protein</fullName>
    </submittedName>
</protein>
<reference evidence="3" key="1">
    <citation type="journal article" date="2020" name="Stud. Mycol.">
        <title>101 Dothideomycetes genomes: a test case for predicting lifestyles and emergence of pathogens.</title>
        <authorList>
            <person name="Haridas S."/>
            <person name="Albert R."/>
            <person name="Binder M."/>
            <person name="Bloem J."/>
            <person name="Labutti K."/>
            <person name="Salamov A."/>
            <person name="Andreopoulos B."/>
            <person name="Baker S."/>
            <person name="Barry K."/>
            <person name="Bills G."/>
            <person name="Bluhm B."/>
            <person name="Cannon C."/>
            <person name="Castanera R."/>
            <person name="Culley D."/>
            <person name="Daum C."/>
            <person name="Ezra D."/>
            <person name="Gonzalez J."/>
            <person name="Henrissat B."/>
            <person name="Kuo A."/>
            <person name="Liang C."/>
            <person name="Lipzen A."/>
            <person name="Lutzoni F."/>
            <person name="Magnuson J."/>
            <person name="Mondo S."/>
            <person name="Nolan M."/>
            <person name="Ohm R."/>
            <person name="Pangilinan J."/>
            <person name="Park H.-J."/>
            <person name="Ramirez L."/>
            <person name="Alfaro M."/>
            <person name="Sun H."/>
            <person name="Tritt A."/>
            <person name="Yoshinaga Y."/>
            <person name="Zwiers L.-H."/>
            <person name="Turgeon B."/>
            <person name="Goodwin S."/>
            <person name="Spatafora J."/>
            <person name="Crous P."/>
            <person name="Grigoriev I."/>
        </authorList>
    </citation>
    <scope>NUCLEOTIDE SEQUENCE</scope>
    <source>
        <strain evidence="3">ATCC 16933</strain>
    </source>
</reference>
<evidence type="ECO:0000313" key="3">
    <source>
        <dbReference type="EMBL" id="KAF2454084.1"/>
    </source>
</evidence>
<dbReference type="EMBL" id="MU001693">
    <property type="protein sequence ID" value="KAF2454084.1"/>
    <property type="molecule type" value="Genomic_DNA"/>
</dbReference>
<organism evidence="3 4">
    <name type="scientific">Lineolata rhizophorae</name>
    <dbReference type="NCBI Taxonomy" id="578093"/>
    <lineage>
        <taxon>Eukaryota</taxon>
        <taxon>Fungi</taxon>
        <taxon>Dikarya</taxon>
        <taxon>Ascomycota</taxon>
        <taxon>Pezizomycotina</taxon>
        <taxon>Dothideomycetes</taxon>
        <taxon>Dothideomycetes incertae sedis</taxon>
        <taxon>Lineolatales</taxon>
        <taxon>Lineolataceae</taxon>
        <taxon>Lineolata</taxon>
    </lineage>
</organism>
<accession>A0A6A6NRM9</accession>
<proteinExistence type="predicted"/>
<evidence type="ECO:0000256" key="2">
    <source>
        <dbReference type="SAM" id="Phobius"/>
    </source>
</evidence>
<keyword evidence="2" id="KW-0812">Transmembrane</keyword>
<keyword evidence="2" id="KW-1133">Transmembrane helix</keyword>
<dbReference type="Proteomes" id="UP000799766">
    <property type="component" value="Unassembled WGS sequence"/>
</dbReference>
<keyword evidence="4" id="KW-1185">Reference proteome</keyword>
<gene>
    <name evidence="3" type="ORF">BDY21DRAFT_354057</name>
</gene>
<keyword evidence="2" id="KW-0472">Membrane</keyword>